<evidence type="ECO:0000313" key="7">
    <source>
        <dbReference type="EMBL" id="KAA8498390.1"/>
    </source>
</evidence>
<dbReference type="Gene3D" id="3.40.50.150">
    <property type="entry name" value="Vaccinia Virus protein VP39"/>
    <property type="match status" value="1"/>
</dbReference>
<proteinExistence type="inferred from homology"/>
<dbReference type="PANTHER" id="PTHR10509:SF14">
    <property type="entry name" value="CAFFEOYL-COA O-METHYLTRANSFERASE 3-RELATED"/>
    <property type="match status" value="1"/>
</dbReference>
<dbReference type="InterPro" id="IPR027417">
    <property type="entry name" value="P-loop_NTPase"/>
</dbReference>
<dbReference type="GO" id="GO:0008757">
    <property type="term" value="F:S-adenosylmethionine-dependent methyltransferase activity"/>
    <property type="evidence" value="ECO:0007669"/>
    <property type="project" value="TreeGrafter"/>
</dbReference>
<keyword evidence="1 7" id="KW-0489">Methyltransferase</keyword>
<comment type="caution">
    <text evidence="7">The sequence shown here is derived from an EMBL/GenBank/DDBJ whole genome shotgun (WGS) entry which is preliminary data.</text>
</comment>
<feature type="compositionally biased region" description="Polar residues" evidence="5">
    <location>
        <begin position="27"/>
        <end position="43"/>
    </location>
</feature>
<evidence type="ECO:0000259" key="6">
    <source>
        <dbReference type="Pfam" id="PF01712"/>
    </source>
</evidence>
<dbReference type="InterPro" id="IPR029063">
    <property type="entry name" value="SAM-dependent_MTases_sf"/>
</dbReference>
<evidence type="ECO:0000256" key="2">
    <source>
        <dbReference type="ARBA" id="ARBA00022679"/>
    </source>
</evidence>
<evidence type="ECO:0000313" key="8">
    <source>
        <dbReference type="Proteomes" id="UP000324585"/>
    </source>
</evidence>
<reference evidence="8" key="1">
    <citation type="journal article" date="2019" name="Nat. Commun.">
        <title>Expansion of phycobilisome linker gene families in mesophilic red algae.</title>
        <authorList>
            <person name="Lee J."/>
            <person name="Kim D."/>
            <person name="Bhattacharya D."/>
            <person name="Yoon H.S."/>
        </authorList>
    </citation>
    <scope>NUCLEOTIDE SEQUENCE [LARGE SCALE GENOMIC DNA]</scope>
    <source>
        <strain evidence="8">CCMP 1328</strain>
    </source>
</reference>
<dbReference type="InterPro" id="IPR031314">
    <property type="entry name" value="DNK_dom"/>
</dbReference>
<evidence type="ECO:0000256" key="1">
    <source>
        <dbReference type="ARBA" id="ARBA00022603"/>
    </source>
</evidence>
<evidence type="ECO:0000256" key="5">
    <source>
        <dbReference type="SAM" id="MobiDB-lite"/>
    </source>
</evidence>
<name>A0A5J4Z587_PORPP</name>
<dbReference type="GO" id="GO:0008171">
    <property type="term" value="F:O-methyltransferase activity"/>
    <property type="evidence" value="ECO:0007669"/>
    <property type="project" value="InterPro"/>
</dbReference>
<dbReference type="AlphaFoldDB" id="A0A5J4Z587"/>
<dbReference type="Gene3D" id="3.40.50.300">
    <property type="entry name" value="P-loop containing nucleotide triphosphate hydrolases"/>
    <property type="match status" value="1"/>
</dbReference>
<organism evidence="7 8">
    <name type="scientific">Porphyridium purpureum</name>
    <name type="common">Red alga</name>
    <name type="synonym">Porphyridium cruentum</name>
    <dbReference type="NCBI Taxonomy" id="35688"/>
    <lineage>
        <taxon>Eukaryota</taxon>
        <taxon>Rhodophyta</taxon>
        <taxon>Bangiophyceae</taxon>
        <taxon>Porphyridiales</taxon>
        <taxon>Porphyridiaceae</taxon>
        <taxon>Porphyridium</taxon>
    </lineage>
</organism>
<dbReference type="InterPro" id="IPR002935">
    <property type="entry name" value="SAM_O-MeTrfase"/>
</dbReference>
<dbReference type="PROSITE" id="PS51682">
    <property type="entry name" value="SAM_OMT_I"/>
    <property type="match status" value="1"/>
</dbReference>
<dbReference type="CDD" id="cd01673">
    <property type="entry name" value="dNK"/>
    <property type="match status" value="1"/>
</dbReference>
<dbReference type="OrthoDB" id="2633at2759"/>
<gene>
    <name evidence="7" type="ORF">FVE85_5975</name>
</gene>
<dbReference type="Pfam" id="PF01712">
    <property type="entry name" value="dNK"/>
    <property type="match status" value="1"/>
</dbReference>
<dbReference type="CDD" id="cd02440">
    <property type="entry name" value="AdoMet_MTases"/>
    <property type="match status" value="1"/>
</dbReference>
<dbReference type="PANTHER" id="PTHR10509">
    <property type="entry name" value="O-METHYLTRANSFERASE-RELATED"/>
    <property type="match status" value="1"/>
</dbReference>
<feature type="region of interest" description="Disordered" evidence="5">
    <location>
        <begin position="18"/>
        <end position="82"/>
    </location>
</feature>
<dbReference type="Pfam" id="PF01596">
    <property type="entry name" value="Methyltransf_3"/>
    <property type="match status" value="1"/>
</dbReference>
<accession>A0A5J4Z587</accession>
<keyword evidence="2 7" id="KW-0808">Transferase</keyword>
<keyword evidence="8" id="KW-1185">Reference proteome</keyword>
<dbReference type="EMBL" id="VRMN01000001">
    <property type="protein sequence ID" value="KAA8498390.1"/>
    <property type="molecule type" value="Genomic_DNA"/>
</dbReference>
<feature type="domain" description="Deoxynucleoside kinase" evidence="6">
    <location>
        <begin position="397"/>
        <end position="600"/>
    </location>
</feature>
<dbReference type="SUPFAM" id="SSF53335">
    <property type="entry name" value="S-adenosyl-L-methionine-dependent methyltransferases"/>
    <property type="match status" value="1"/>
</dbReference>
<keyword evidence="3" id="KW-0949">S-adenosyl-L-methionine</keyword>
<protein>
    <submittedName>
        <fullName evidence="7">O-methyltransferase MdmC</fullName>
    </submittedName>
</protein>
<dbReference type="Proteomes" id="UP000324585">
    <property type="component" value="Unassembled WGS sequence"/>
</dbReference>
<dbReference type="GO" id="GO:0032259">
    <property type="term" value="P:methylation"/>
    <property type="evidence" value="ECO:0007669"/>
    <property type="project" value="UniProtKB-KW"/>
</dbReference>
<dbReference type="SUPFAM" id="SSF52540">
    <property type="entry name" value="P-loop containing nucleoside triphosphate hydrolases"/>
    <property type="match status" value="1"/>
</dbReference>
<evidence type="ECO:0000256" key="3">
    <source>
        <dbReference type="ARBA" id="ARBA00022691"/>
    </source>
</evidence>
<dbReference type="InterPro" id="IPR050362">
    <property type="entry name" value="Cation-dep_OMT"/>
</dbReference>
<sequence>MGKGAAFVAVHGGIELRTGPHGAARQRCSTGRSTKPAASSYRTVKQWRWSTPAPCASNADGEARDEESIRENGSVRPASDVPILSTDPGTVFGGLLPSDFADLHSVISGDTQSSLGQDLAGLYGGEGFESSVSKSTELARYLKERCKQAESDVLRRIRATTVLNFPSDQSMMMVSPEQGQFLAMLVRTSKAARCLEVGCFTGYSTISMASALPSDGSLLSIDCDARALSFAQAAVREDPGLSAKITLRCGDGVAVLGQLVEENSENQRFDLIFIDANKEAYPTYYELCLKLVAPHGVIVFDDALWSGRVADASVRDPETVGIRETNEVAATDPRVYSLIAPISDGFLLVSPKKPSSSLTGAENEKARITESGRLDIAPAEPDVETPGPWQSWTGSVFAIEGNIGVGKSTWAQSLRDDFFLPNKVRCIVHQERPNKLFLDQFYKDASRYGFAFQIYMLQNCLARSADAFREARDTSQNSKRTASAVSIIDRSLFGNRVFANTNRMLGRISPDEYSVYCSLAERETHAPDWILYLHADPATCYDRMRLRGDDSESAVELWYLEALHRGHVESVIENLASPAANIIVIDWREFPPARAAEAQITEIVNGRTPLARIRLSEVSAGSGTSEIFQGTELAMMSEMLRNKVDLASTLDIPPGTSIGLLKPAQNDVEAYSAFSAVLMYLLSRLVNIVLYEDPKL</sequence>
<evidence type="ECO:0000256" key="4">
    <source>
        <dbReference type="ARBA" id="ARBA00023453"/>
    </source>
</evidence>
<comment type="similarity">
    <text evidence="4">Belongs to the class I-like SAM-binding methyltransferase superfamily. Cation-dependent O-methyltransferase family.</text>
</comment>